<proteinExistence type="predicted"/>
<dbReference type="InterPro" id="IPR029021">
    <property type="entry name" value="Prot-tyrosine_phosphatase-like"/>
</dbReference>
<protein>
    <recommendedName>
        <fullName evidence="3">Tyrosine specific protein phosphatases domain-containing protein</fullName>
    </recommendedName>
</protein>
<evidence type="ECO:0000313" key="2">
    <source>
        <dbReference type="Proteomes" id="UP000304912"/>
    </source>
</evidence>
<accession>A0A5B7YFY4</accession>
<sequence length="174" mass="19647">MEQPETYQDTRSTNGANELRWFRTSVGRIGLGPRPDDALMQALKTDGVSHIATVQTSDEQAHAIKGLCETFDTQWVWLPIENIRDSSKAEVAMLQKYLAELRQILTQGGSVYLHCDKSRYRCRLMFYALCHHLKMPSSSAYPAMHSFSADGANRIAREDLYWAADLGASVKYQA</sequence>
<evidence type="ECO:0008006" key="3">
    <source>
        <dbReference type="Google" id="ProtNLM"/>
    </source>
</evidence>
<dbReference type="Proteomes" id="UP000304912">
    <property type="component" value="Chromosome"/>
</dbReference>
<dbReference type="OrthoDB" id="6334699at2"/>
<dbReference type="EMBL" id="CP039852">
    <property type="protein sequence ID" value="QCZ94438.1"/>
    <property type="molecule type" value="Genomic_DNA"/>
</dbReference>
<dbReference type="SUPFAM" id="SSF52799">
    <property type="entry name" value="(Phosphotyrosine protein) phosphatases II"/>
    <property type="match status" value="1"/>
</dbReference>
<dbReference type="AlphaFoldDB" id="A0A5B7YFY4"/>
<keyword evidence="2" id="KW-1185">Reference proteome</keyword>
<reference evidence="1 2" key="1">
    <citation type="submission" date="2019-04" db="EMBL/GenBank/DDBJ databases">
        <title>Salinimonas iocasae sp. nov., a halophilic bacterium isolated from the outer tube casing of tubeworms in Okinawa Trough.</title>
        <authorList>
            <person name="Zhang H."/>
            <person name="Wang H."/>
            <person name="Li C."/>
        </authorList>
    </citation>
    <scope>NUCLEOTIDE SEQUENCE [LARGE SCALE GENOMIC DNA]</scope>
    <source>
        <strain evidence="1 2">KX18D6</strain>
    </source>
</reference>
<dbReference type="Gene3D" id="3.90.190.10">
    <property type="entry name" value="Protein tyrosine phosphatase superfamily"/>
    <property type="match status" value="1"/>
</dbReference>
<organism evidence="1 2">
    <name type="scientific">Salinimonas iocasae</name>
    <dbReference type="NCBI Taxonomy" id="2572577"/>
    <lineage>
        <taxon>Bacteria</taxon>
        <taxon>Pseudomonadati</taxon>
        <taxon>Pseudomonadota</taxon>
        <taxon>Gammaproteobacteria</taxon>
        <taxon>Alteromonadales</taxon>
        <taxon>Alteromonadaceae</taxon>
        <taxon>Alteromonas/Salinimonas group</taxon>
        <taxon>Salinimonas</taxon>
    </lineage>
</organism>
<evidence type="ECO:0000313" key="1">
    <source>
        <dbReference type="EMBL" id="QCZ94438.1"/>
    </source>
</evidence>
<dbReference type="KEGG" id="salk:FBQ74_13610"/>
<gene>
    <name evidence="1" type="ORF">FBQ74_13610</name>
</gene>
<dbReference type="RefSeq" id="WP_139757177.1">
    <property type="nucleotide sequence ID" value="NZ_CP039852.1"/>
</dbReference>
<name>A0A5B7YFY4_9ALTE</name>